<dbReference type="EMBL" id="MU864376">
    <property type="protein sequence ID" value="KAK4189366.1"/>
    <property type="molecule type" value="Genomic_DNA"/>
</dbReference>
<dbReference type="InterPro" id="IPR018328">
    <property type="entry name" value="Rad4_beta-hairpin_dom3"/>
</dbReference>
<dbReference type="SMART" id="SM01030">
    <property type="entry name" value="BHD_1"/>
    <property type="match status" value="1"/>
</dbReference>
<dbReference type="GO" id="GO:0003684">
    <property type="term" value="F:damaged DNA binding"/>
    <property type="evidence" value="ECO:0007669"/>
    <property type="project" value="InterPro"/>
</dbReference>
<feature type="region of interest" description="Disordered" evidence="6">
    <location>
        <begin position="1076"/>
        <end position="1131"/>
    </location>
</feature>
<comment type="caution">
    <text evidence="10">The sequence shown here is derived from an EMBL/GenBank/DDBJ whole genome shotgun (WGS) entry which is preliminary data.</text>
</comment>
<dbReference type="GO" id="GO:0003697">
    <property type="term" value="F:single-stranded DNA binding"/>
    <property type="evidence" value="ECO:0007669"/>
    <property type="project" value="TreeGrafter"/>
</dbReference>
<evidence type="ECO:0000259" key="7">
    <source>
        <dbReference type="SMART" id="SM01030"/>
    </source>
</evidence>
<dbReference type="Gene3D" id="3.30.70.2460">
    <property type="entry name" value="Rad4, beta-hairpin domain BHD3"/>
    <property type="match status" value="1"/>
</dbReference>
<proteinExistence type="inferred from homology"/>
<keyword evidence="3" id="KW-0227">DNA damage</keyword>
<feature type="compositionally biased region" description="Polar residues" evidence="6">
    <location>
        <begin position="208"/>
        <end position="218"/>
    </location>
</feature>
<dbReference type="GO" id="GO:0071942">
    <property type="term" value="C:XPC complex"/>
    <property type="evidence" value="ECO:0007669"/>
    <property type="project" value="TreeGrafter"/>
</dbReference>
<organism evidence="10 11">
    <name type="scientific">Podospora australis</name>
    <dbReference type="NCBI Taxonomy" id="1536484"/>
    <lineage>
        <taxon>Eukaryota</taxon>
        <taxon>Fungi</taxon>
        <taxon>Dikarya</taxon>
        <taxon>Ascomycota</taxon>
        <taxon>Pezizomycotina</taxon>
        <taxon>Sordariomycetes</taxon>
        <taxon>Sordariomycetidae</taxon>
        <taxon>Sordariales</taxon>
        <taxon>Podosporaceae</taxon>
        <taxon>Podospora</taxon>
    </lineage>
</organism>
<dbReference type="GO" id="GO:0006298">
    <property type="term" value="P:mismatch repair"/>
    <property type="evidence" value="ECO:0007669"/>
    <property type="project" value="TreeGrafter"/>
</dbReference>
<dbReference type="Pfam" id="PF10404">
    <property type="entry name" value="BHD_2"/>
    <property type="match status" value="1"/>
</dbReference>
<dbReference type="InterPro" id="IPR038765">
    <property type="entry name" value="Papain-like_cys_pep_sf"/>
</dbReference>
<evidence type="ECO:0000256" key="1">
    <source>
        <dbReference type="ARBA" id="ARBA00004123"/>
    </source>
</evidence>
<dbReference type="InterPro" id="IPR046341">
    <property type="entry name" value="SET_dom_sf"/>
</dbReference>
<reference evidence="10" key="2">
    <citation type="submission" date="2023-05" db="EMBL/GenBank/DDBJ databases">
        <authorList>
            <consortium name="Lawrence Berkeley National Laboratory"/>
            <person name="Steindorff A."/>
            <person name="Hensen N."/>
            <person name="Bonometti L."/>
            <person name="Westerberg I."/>
            <person name="Brannstrom I.O."/>
            <person name="Guillou S."/>
            <person name="Cros-Aarteil S."/>
            <person name="Calhoun S."/>
            <person name="Haridas S."/>
            <person name="Kuo A."/>
            <person name="Mondo S."/>
            <person name="Pangilinan J."/>
            <person name="Riley R."/>
            <person name="Labutti K."/>
            <person name="Andreopoulos B."/>
            <person name="Lipzen A."/>
            <person name="Chen C."/>
            <person name="Yanf M."/>
            <person name="Daum C."/>
            <person name="Ng V."/>
            <person name="Clum A."/>
            <person name="Ohm R."/>
            <person name="Martin F."/>
            <person name="Silar P."/>
            <person name="Natvig D."/>
            <person name="Lalanne C."/>
            <person name="Gautier V."/>
            <person name="Ament-Velasquez S.L."/>
            <person name="Kruys A."/>
            <person name="Hutchinson M.I."/>
            <person name="Powell A.J."/>
            <person name="Barry K."/>
            <person name="Miller A.N."/>
            <person name="Grigoriev I.V."/>
            <person name="Debuchy R."/>
            <person name="Gladieux P."/>
            <person name="Thoren M.H."/>
            <person name="Johannesson H."/>
        </authorList>
    </citation>
    <scope>NUCLEOTIDE SEQUENCE</scope>
    <source>
        <strain evidence="10">PSN309</strain>
    </source>
</reference>
<reference evidence="10" key="1">
    <citation type="journal article" date="2023" name="Mol. Phylogenet. Evol.">
        <title>Genome-scale phylogeny and comparative genomics of the fungal order Sordariales.</title>
        <authorList>
            <person name="Hensen N."/>
            <person name="Bonometti L."/>
            <person name="Westerberg I."/>
            <person name="Brannstrom I.O."/>
            <person name="Guillou S."/>
            <person name="Cros-Aarteil S."/>
            <person name="Calhoun S."/>
            <person name="Haridas S."/>
            <person name="Kuo A."/>
            <person name="Mondo S."/>
            <person name="Pangilinan J."/>
            <person name="Riley R."/>
            <person name="LaButti K."/>
            <person name="Andreopoulos B."/>
            <person name="Lipzen A."/>
            <person name="Chen C."/>
            <person name="Yan M."/>
            <person name="Daum C."/>
            <person name="Ng V."/>
            <person name="Clum A."/>
            <person name="Steindorff A."/>
            <person name="Ohm R.A."/>
            <person name="Martin F."/>
            <person name="Silar P."/>
            <person name="Natvig D.O."/>
            <person name="Lalanne C."/>
            <person name="Gautier V."/>
            <person name="Ament-Velasquez S.L."/>
            <person name="Kruys A."/>
            <person name="Hutchinson M.I."/>
            <person name="Powell A.J."/>
            <person name="Barry K."/>
            <person name="Miller A.N."/>
            <person name="Grigoriev I.V."/>
            <person name="Debuchy R."/>
            <person name="Gladieux P."/>
            <person name="Hiltunen Thoren M."/>
            <person name="Johannesson H."/>
        </authorList>
    </citation>
    <scope>NUCLEOTIDE SEQUENCE</scope>
    <source>
        <strain evidence="10">PSN309</strain>
    </source>
</reference>
<feature type="compositionally biased region" description="Acidic residues" evidence="6">
    <location>
        <begin position="186"/>
        <end position="203"/>
    </location>
</feature>
<feature type="region of interest" description="Disordered" evidence="6">
    <location>
        <begin position="880"/>
        <end position="939"/>
    </location>
</feature>
<evidence type="ECO:0000256" key="5">
    <source>
        <dbReference type="ARBA" id="ARBA00023242"/>
    </source>
</evidence>
<feature type="compositionally biased region" description="Basic and acidic residues" evidence="6">
    <location>
        <begin position="7"/>
        <end position="49"/>
    </location>
</feature>
<dbReference type="SUPFAM" id="SSF82199">
    <property type="entry name" value="SET domain"/>
    <property type="match status" value="1"/>
</dbReference>
<feature type="compositionally biased region" description="Low complexity" evidence="6">
    <location>
        <begin position="68"/>
        <end position="86"/>
    </location>
</feature>
<dbReference type="GO" id="GO:0006289">
    <property type="term" value="P:nucleotide-excision repair"/>
    <property type="evidence" value="ECO:0007669"/>
    <property type="project" value="InterPro"/>
</dbReference>
<evidence type="ECO:0000256" key="4">
    <source>
        <dbReference type="ARBA" id="ARBA00023204"/>
    </source>
</evidence>
<dbReference type="InterPro" id="IPR018325">
    <property type="entry name" value="Rad4/PNGase_transGLS-fold"/>
</dbReference>
<dbReference type="InterPro" id="IPR036985">
    <property type="entry name" value="Transglutaminase-like_sf"/>
</dbReference>
<feature type="domain" description="Rad4 beta-hairpin" evidence="8">
    <location>
        <begin position="684"/>
        <end position="755"/>
    </location>
</feature>
<evidence type="ECO:0000259" key="9">
    <source>
        <dbReference type="SMART" id="SM01032"/>
    </source>
</evidence>
<feature type="compositionally biased region" description="Acidic residues" evidence="6">
    <location>
        <begin position="921"/>
        <end position="937"/>
    </location>
</feature>
<dbReference type="Pfam" id="PF10403">
    <property type="entry name" value="BHD_1"/>
    <property type="match status" value="1"/>
</dbReference>
<evidence type="ECO:0000256" key="2">
    <source>
        <dbReference type="ARBA" id="ARBA00009525"/>
    </source>
</evidence>
<evidence type="ECO:0008006" key="12">
    <source>
        <dbReference type="Google" id="ProtNLM"/>
    </source>
</evidence>
<feature type="region of interest" description="Disordered" evidence="6">
    <location>
        <begin position="955"/>
        <end position="983"/>
    </location>
</feature>
<dbReference type="PANTHER" id="PTHR12135">
    <property type="entry name" value="DNA REPAIR PROTEIN XP-C / RAD4"/>
    <property type="match status" value="1"/>
</dbReference>
<feature type="compositionally biased region" description="Basic and acidic residues" evidence="6">
    <location>
        <begin position="94"/>
        <end position="107"/>
    </location>
</feature>
<feature type="domain" description="Rad4 beta-hairpin" evidence="7">
    <location>
        <begin position="625"/>
        <end position="682"/>
    </location>
</feature>
<sequence>MARMRAKREERVRMMDEAEKSEDEMKKKEETGGGGSGKDDKKVDGKKADACPQITEMPPKKRAAPVQSSPRVTRSTRSSSRRTAASNPNDEIPDAVREMVTEVRRAEQQTSSASVDGPERPLKRKRPGQKVIAPTEDDAPSKKPKSSSKTAIAKVVSNGVDEDGGDFRFEDVAIPAPTIQTMVRDTDDEEDDDDELQFEDVEIDPGTPGSSKKSTVPISSGYEPPKELTLHLSAHMSAASPRKDRRKAIGREERERRVEIHKAHLLCLMAHVEQRNRWCNDPQVQNALSGLLSQKRKGFLLPRSSLNQFGQTESLKRGLQEAKEVFKSKFTITERGLRRALWVEDEEQLKDYKLPDDIESTKNKKDFLQAARKLKGSRDVGAQLFCALLRSIGVEARLACSLQPLSCVPGAPTMPKEPNPRKGSQPKGGPTKAEIYAAAMAKHETKYPEFLPSATTPTPSARARLGHPNAMAYHIPSLETLQPPTPPSPPKQIIKPIRGESPFPVYWVEVLNVAHQKWHPVDPLVTFKQFNPRALEPPANDRLNSMTYVVAFNEDGTARDVTRRYVKAYNSKTRRMRVDGLPPSSGITKISGERWWRRVMKHYTSPLFPTDLDQIELNELAAEEAKEPMPRNVADFKDHPIYALERHLRRNEVLVPGAQSTGTVSAGAKAPLERIYRRRDVKVARTREKWYRMGRLVKPDEEPVKILPKRRRINSLHDSKYDHDSDEDGGDELLFGEGPGNPIYMESQTELYVAPAVVNGRVPKNKFGNLDVYVPSMVPPGGAYITHERAAHAAYILGVDYAPALTGFEFKGRHGTAVLRGVVVPEECKEGVEAVIMGLDDLEAEMEAERRSRMALRMWSRFLKALRIRERIWEGVDEDAEEEMMDAQRGKKDEVDAEMGEGGEDEEDGGGGGGFFLPNDELSDDEGGGGFIEEDGGDLQPTSQIHIVTILGKMGTKRKRTAGHETTSKNPTDARTRAGPLAKNWPKSTPYLTQPLYSQHLAPAHLSAIRTLPKPNEEQLPEIPLDVQLGPCAKVVIMPINDPLHPAKGQHGLFAAEYLPPNTFILPYLGEMHIGTPPFTSSSPSQPGQSDIPSPPPPPPLEKGTTSGTAKHPPSSIPTSEQKHTPPSSDAVNKSLIQEEMGEQEKAEEENYDYSKSDYDLWLDREADIAVDAARYGNEARFVNDYRGVPGAQRANAEFRVAWDLRRGEKTMAVYVLPVGKKTLQKAERQGLKGPVGGIKKGEEILVSYGRGFWEERRREMGESTQQEW</sequence>
<feature type="compositionally biased region" description="Acidic residues" evidence="6">
    <location>
        <begin position="895"/>
        <end position="909"/>
    </location>
</feature>
<dbReference type="SMART" id="SM01031">
    <property type="entry name" value="BHD_2"/>
    <property type="match status" value="1"/>
</dbReference>
<evidence type="ECO:0000256" key="3">
    <source>
        <dbReference type="ARBA" id="ARBA00022763"/>
    </source>
</evidence>
<dbReference type="GO" id="GO:0005737">
    <property type="term" value="C:cytoplasm"/>
    <property type="evidence" value="ECO:0007669"/>
    <property type="project" value="TreeGrafter"/>
</dbReference>
<dbReference type="Pfam" id="PF03835">
    <property type="entry name" value="Rad4"/>
    <property type="match status" value="1"/>
</dbReference>
<feature type="domain" description="Rad4 beta-hairpin" evidence="9">
    <location>
        <begin position="762"/>
        <end position="836"/>
    </location>
</feature>
<feature type="compositionally biased region" description="Low complexity" evidence="6">
    <location>
        <begin position="1076"/>
        <end position="1092"/>
    </location>
</feature>
<dbReference type="Gene3D" id="3.90.260.10">
    <property type="entry name" value="Transglutaminase-like"/>
    <property type="match status" value="1"/>
</dbReference>
<keyword evidence="4" id="KW-0234">DNA repair</keyword>
<feature type="compositionally biased region" description="Basic and acidic residues" evidence="6">
    <location>
        <begin position="962"/>
        <end position="976"/>
    </location>
</feature>
<comment type="similarity">
    <text evidence="2">Belongs to the XPC family.</text>
</comment>
<dbReference type="Pfam" id="PF10405">
    <property type="entry name" value="BHD_3"/>
    <property type="match status" value="1"/>
</dbReference>
<dbReference type="InterPro" id="IPR004583">
    <property type="entry name" value="DNA_repair_Rad4"/>
</dbReference>
<keyword evidence="11" id="KW-1185">Reference proteome</keyword>
<feature type="region of interest" description="Disordered" evidence="6">
    <location>
        <begin position="1"/>
        <end position="225"/>
    </location>
</feature>
<dbReference type="SUPFAM" id="SSF54001">
    <property type="entry name" value="Cysteine proteinases"/>
    <property type="match status" value="1"/>
</dbReference>
<gene>
    <name evidence="10" type="ORF">QBC35DRAFT_472754</name>
</gene>
<feature type="compositionally biased region" description="Polar residues" evidence="6">
    <location>
        <begin position="1117"/>
        <end position="1131"/>
    </location>
</feature>
<protein>
    <recommendedName>
        <fullName evidence="12">DNA repair protein rhp41</fullName>
    </recommendedName>
</protein>
<dbReference type="Proteomes" id="UP001302126">
    <property type="component" value="Unassembled WGS sequence"/>
</dbReference>
<dbReference type="InterPro" id="IPR042488">
    <property type="entry name" value="Rad4_BHD3_sf"/>
</dbReference>
<dbReference type="Gene3D" id="2.20.20.110">
    <property type="entry name" value="Rad4, beta-hairpin domain BHD1"/>
    <property type="match status" value="1"/>
</dbReference>
<dbReference type="InterPro" id="IPR018326">
    <property type="entry name" value="Rad4_beta-hairpin_dom1"/>
</dbReference>
<dbReference type="AlphaFoldDB" id="A0AAN7AI08"/>
<keyword evidence="5" id="KW-0539">Nucleus</keyword>
<evidence type="ECO:0000313" key="11">
    <source>
        <dbReference type="Proteomes" id="UP001302126"/>
    </source>
</evidence>
<feature type="region of interest" description="Disordered" evidence="6">
    <location>
        <begin position="410"/>
        <end position="431"/>
    </location>
</feature>
<evidence type="ECO:0000313" key="10">
    <source>
        <dbReference type="EMBL" id="KAK4189366.1"/>
    </source>
</evidence>
<evidence type="ECO:0000259" key="8">
    <source>
        <dbReference type="SMART" id="SM01031"/>
    </source>
</evidence>
<accession>A0AAN7AI08</accession>
<comment type="subcellular location">
    <subcellularLocation>
        <location evidence="1">Nucleus</location>
    </subcellularLocation>
</comment>
<dbReference type="SMART" id="SM01032">
    <property type="entry name" value="BHD_3"/>
    <property type="match status" value="1"/>
</dbReference>
<dbReference type="PANTHER" id="PTHR12135:SF0">
    <property type="entry name" value="DNA REPAIR PROTEIN COMPLEMENTING XP-C CELLS"/>
    <property type="match status" value="1"/>
</dbReference>
<dbReference type="GO" id="GO:0000111">
    <property type="term" value="C:nucleotide-excision repair factor 2 complex"/>
    <property type="evidence" value="ECO:0007669"/>
    <property type="project" value="TreeGrafter"/>
</dbReference>
<evidence type="ECO:0000256" key="6">
    <source>
        <dbReference type="SAM" id="MobiDB-lite"/>
    </source>
</evidence>
<dbReference type="InterPro" id="IPR018327">
    <property type="entry name" value="BHD_2"/>
</dbReference>
<dbReference type="Gene3D" id="2.170.270.10">
    <property type="entry name" value="SET domain"/>
    <property type="match status" value="1"/>
</dbReference>
<name>A0AAN7AI08_9PEZI</name>